<dbReference type="Proteomes" id="UP000523545">
    <property type="component" value="Unassembled WGS sequence"/>
</dbReference>
<dbReference type="InterPro" id="IPR050194">
    <property type="entry name" value="Glycosyltransferase_grp1"/>
</dbReference>
<evidence type="ECO:0000259" key="4">
    <source>
        <dbReference type="Pfam" id="PF13579"/>
    </source>
</evidence>
<dbReference type="Gene3D" id="3.40.50.2000">
    <property type="entry name" value="Glycogen Phosphorylase B"/>
    <property type="match status" value="2"/>
</dbReference>
<accession>A0A7Y9X6L0</accession>
<dbReference type="GO" id="GO:0016758">
    <property type="term" value="F:hexosyltransferase activity"/>
    <property type="evidence" value="ECO:0007669"/>
    <property type="project" value="TreeGrafter"/>
</dbReference>
<dbReference type="Pfam" id="PF13579">
    <property type="entry name" value="Glyco_trans_4_4"/>
    <property type="match status" value="1"/>
</dbReference>
<dbReference type="InterPro" id="IPR028098">
    <property type="entry name" value="Glyco_trans_4-like_N"/>
</dbReference>
<comment type="caution">
    <text evidence="5">The sequence shown here is derived from an EMBL/GenBank/DDBJ whole genome shotgun (WGS) entry which is preliminary data.</text>
</comment>
<keyword evidence="6" id="KW-1185">Reference proteome</keyword>
<evidence type="ECO:0000313" key="5">
    <source>
        <dbReference type="EMBL" id="NYH46126.1"/>
    </source>
</evidence>
<proteinExistence type="predicted"/>
<keyword evidence="2 5" id="KW-0808">Transferase</keyword>
<dbReference type="AlphaFoldDB" id="A0A7Y9X6L0"/>
<evidence type="ECO:0000256" key="1">
    <source>
        <dbReference type="ARBA" id="ARBA00022676"/>
    </source>
</evidence>
<evidence type="ECO:0000256" key="2">
    <source>
        <dbReference type="ARBA" id="ARBA00022679"/>
    </source>
</evidence>
<dbReference type="InterPro" id="IPR001296">
    <property type="entry name" value="Glyco_trans_1"/>
</dbReference>
<dbReference type="CDD" id="cd03794">
    <property type="entry name" value="GT4_WbuB-like"/>
    <property type="match status" value="1"/>
</dbReference>
<sequence length="434" mass="47122">MSAPARSGGRPDRVALVSQWFPPEPAPFAEGISDSLRRQGFDVDVLTGVPNYPKGVVYDGYSARRRTVELRDGSRVVRTPLHPSHDRSAVGRAANYLSWAASSSLLGASVLRAADVALVYSSPVTATAAAMTARRRWGTPYVTMVLDLWPDSIFATGFLTDGVARRLAEASLGWFTDRTYRWADHVTVPAPGLRDTIIARGVPAEKVSVVYNWADEKVMQPTEPEPGLRARLGLHDDDFVLMYAGNHGPAQRLDTVIDAVARLHDLPDVHLVLVGDGVEKDALIAQAARSRPGHVHFLDPVPPDRLAARMAAADLHLVSLANDPLFSITLPSKVQSILACGQPVLACAPGDAARVVRHAGAGFDARPEDPASLAEVVRQARQTPRSRLRAMGRAGRHHYLTHMSQATNVQVLADLLTEAARRARSDTRRDKESR</sequence>
<name>A0A7Y9X6L0_9ACTN</name>
<gene>
    <name evidence="5" type="ORF">HNR22_005853</name>
</gene>
<dbReference type="RefSeq" id="WP_179783078.1">
    <property type="nucleotide sequence ID" value="NZ_JACCHK010000001.1"/>
</dbReference>
<dbReference type="GO" id="GO:1901137">
    <property type="term" value="P:carbohydrate derivative biosynthetic process"/>
    <property type="evidence" value="ECO:0007669"/>
    <property type="project" value="UniProtKB-ARBA"/>
</dbReference>
<dbReference type="SUPFAM" id="SSF53756">
    <property type="entry name" value="UDP-Glycosyltransferase/glycogen phosphorylase"/>
    <property type="match status" value="1"/>
</dbReference>
<reference evidence="5 6" key="1">
    <citation type="submission" date="2020-07" db="EMBL/GenBank/DDBJ databases">
        <title>Sequencing the genomes of 1000 actinobacteria strains.</title>
        <authorList>
            <person name="Klenk H.-P."/>
        </authorList>
    </citation>
    <scope>NUCLEOTIDE SEQUENCE [LARGE SCALE GENOMIC DNA]</scope>
    <source>
        <strain evidence="5 6">DSM 45876</strain>
    </source>
</reference>
<dbReference type="PANTHER" id="PTHR45947:SF3">
    <property type="entry name" value="SULFOQUINOVOSYL TRANSFERASE SQD2"/>
    <property type="match status" value="1"/>
</dbReference>
<dbReference type="EMBL" id="JACCHK010000001">
    <property type="protein sequence ID" value="NYH46126.1"/>
    <property type="molecule type" value="Genomic_DNA"/>
</dbReference>
<dbReference type="Pfam" id="PF00534">
    <property type="entry name" value="Glycos_transf_1"/>
    <property type="match status" value="1"/>
</dbReference>
<feature type="domain" description="Glycosyl transferase family 1" evidence="3">
    <location>
        <begin position="229"/>
        <end position="396"/>
    </location>
</feature>
<protein>
    <submittedName>
        <fullName evidence="5">Glycosyltransferase involved in cell wall biosynthesis</fullName>
    </submittedName>
</protein>
<organism evidence="5 6">
    <name type="scientific">Micromonospora jinlongensis</name>
    <dbReference type="NCBI Taxonomy" id="1287877"/>
    <lineage>
        <taxon>Bacteria</taxon>
        <taxon>Bacillati</taxon>
        <taxon>Actinomycetota</taxon>
        <taxon>Actinomycetes</taxon>
        <taxon>Micromonosporales</taxon>
        <taxon>Micromonosporaceae</taxon>
        <taxon>Micromonospora</taxon>
    </lineage>
</organism>
<keyword evidence="1" id="KW-0328">Glycosyltransferase</keyword>
<evidence type="ECO:0000313" key="6">
    <source>
        <dbReference type="Proteomes" id="UP000523545"/>
    </source>
</evidence>
<feature type="domain" description="Glycosyltransferase subfamily 4-like N-terminal" evidence="4">
    <location>
        <begin position="27"/>
        <end position="213"/>
    </location>
</feature>
<dbReference type="PANTHER" id="PTHR45947">
    <property type="entry name" value="SULFOQUINOVOSYL TRANSFERASE SQD2"/>
    <property type="match status" value="1"/>
</dbReference>
<evidence type="ECO:0000259" key="3">
    <source>
        <dbReference type="Pfam" id="PF00534"/>
    </source>
</evidence>